<comment type="caution">
    <text evidence="2">The sequence shown here is derived from an EMBL/GenBank/DDBJ whole genome shotgun (WGS) entry which is preliminary data.</text>
</comment>
<organism evidence="2 3">
    <name type="scientific">Cytobacillus oceanisediminis</name>
    <dbReference type="NCBI Taxonomy" id="665099"/>
    <lineage>
        <taxon>Bacteria</taxon>
        <taxon>Bacillati</taxon>
        <taxon>Bacillota</taxon>
        <taxon>Bacilli</taxon>
        <taxon>Bacillales</taxon>
        <taxon>Bacillaceae</taxon>
        <taxon>Cytobacillus</taxon>
    </lineage>
</organism>
<sequence length="154" mass="18123">MKKQDIINHYESFSLWLESLKKLEQNSWHQPVLEGKWPVAAVVAHLLFWDRYSLKERFPLFKEGTELGSFPDFQSVNDAAKEYAEKHDQIKIIDELLAVREQFLKMLGNMTEESLDILFMIGKHSLTIRDYFADFIEHDLHHKKQIMEATGVSN</sequence>
<dbReference type="Gene3D" id="1.20.120.450">
    <property type="entry name" value="dinb family like domain"/>
    <property type="match status" value="1"/>
</dbReference>
<evidence type="ECO:0000313" key="3">
    <source>
        <dbReference type="Proteomes" id="UP000247150"/>
    </source>
</evidence>
<dbReference type="Pfam" id="PF12867">
    <property type="entry name" value="DinB_2"/>
    <property type="match status" value="1"/>
</dbReference>
<dbReference type="OrthoDB" id="2964295at2"/>
<evidence type="ECO:0000313" key="2">
    <source>
        <dbReference type="EMBL" id="PWW19868.1"/>
    </source>
</evidence>
<dbReference type="AlphaFoldDB" id="A0A2V2ZJ09"/>
<dbReference type="RefSeq" id="WP_110067343.1">
    <property type="nucleotide sequence ID" value="NZ_QGTW01000018.1"/>
</dbReference>
<reference evidence="2 3" key="1">
    <citation type="submission" date="2018-05" db="EMBL/GenBank/DDBJ databases">
        <title>Freshwater and sediment microbial communities from various areas in North America, analyzing microbe dynamics in response to fracking.</title>
        <authorList>
            <person name="Lamendella R."/>
        </authorList>
    </citation>
    <scope>NUCLEOTIDE SEQUENCE [LARGE SCALE GENOMIC DNA]</scope>
    <source>
        <strain evidence="2 3">15_TX</strain>
    </source>
</reference>
<protein>
    <submittedName>
        <fullName evidence="2">Putative damage-inducible protein DinB</fullName>
    </submittedName>
</protein>
<dbReference type="InterPro" id="IPR034660">
    <property type="entry name" value="DinB/YfiT-like"/>
</dbReference>
<dbReference type="EMBL" id="QGTW01000018">
    <property type="protein sequence ID" value="PWW19868.1"/>
    <property type="molecule type" value="Genomic_DNA"/>
</dbReference>
<feature type="domain" description="DinB-like" evidence="1">
    <location>
        <begin position="15"/>
        <end position="146"/>
    </location>
</feature>
<dbReference type="Proteomes" id="UP000247150">
    <property type="component" value="Unassembled WGS sequence"/>
</dbReference>
<dbReference type="InterPro" id="IPR024775">
    <property type="entry name" value="DinB-like"/>
</dbReference>
<proteinExistence type="predicted"/>
<dbReference type="SUPFAM" id="SSF109854">
    <property type="entry name" value="DinB/YfiT-like putative metalloenzymes"/>
    <property type="match status" value="1"/>
</dbReference>
<gene>
    <name evidence="2" type="ORF">DFO73_11862</name>
</gene>
<name>A0A2V2ZJ09_9BACI</name>
<evidence type="ECO:0000259" key="1">
    <source>
        <dbReference type="Pfam" id="PF12867"/>
    </source>
</evidence>
<accession>A0A2V2ZJ09</accession>